<evidence type="ECO:0000313" key="5">
    <source>
        <dbReference type="EMBL" id="OAS21898.1"/>
    </source>
</evidence>
<dbReference type="EMBL" id="LYPB01000047">
    <property type="protein sequence ID" value="OAS21898.1"/>
    <property type="molecule type" value="Genomic_DNA"/>
</dbReference>
<dbReference type="OrthoDB" id="2479477at2"/>
<sequence length="1027" mass="111705">MITAKQKRKIISVGLALALMLELAPLPDAMLSKAAAATQQDILDPAFIASHGGNSVTVQADPSRSPYDVFGEAFGTDNPVEGATKTARAIMGEEAARHVANYYDTVLGKDVFKVEVNGSDCLSCYLHNATYNSATGTWSGGNDDRQRIEIRPPEESRDRIGLENDITAYHWNLKIDKDIPKPDGFFHIFQYKAYNSLGAGVQNLPLHDKVNFPDFSSSEDGNPILTFTISSSAKQNLEFRYADIGTDAGQETLASVPLNDIKDRWLDITVKILNAEYGWVTMTMKDALTGEVLMSYNDPDRVLDIWRRPEIKYNGNTFEGPYPAIPNMINRPKWGIYRKADKTNPNVRDAKIYLSDITLYKAATGVSPVNLAYGKQAYNFGATSGNAMQLANAHAERLVDGVQIDPVVYSNLTAVPQSNNSALGELSWIGTESSKKGSVVVDLGKKMSFSQLKLFMKTARLKTMNMWVSDDETDHTESTLGTIPFSASPDFTYSGPNSGGEDTADKTYTIDLGTTHTSRYIKLYFENGSGANGAGTANGVPTFTMTGPPRLTELEIYNAPQKAKKIQIAYTSGPQATISWDPVPSDHFVIYDNGKVLVDNVIGNSYTFTNLDPGAAYNLSVRNVYTDPYSFKPLMSAESETHVLHTDGSPIIPSPPASVTVTDAADKTINVAWEPVADAQSYRVALVTDAVERIVADEYTGSSYQLKDLSPGTSYGVKIYAIRRGALSAQAAQASVVTAGIKHGSDNLLYNKEVQYPRVWNDDTSSYSASKALDNNDGSRWVALKGSTTAWMMVDIGALTPVQRLEYYSYQNKLKKVSFYYATDGDAFKDPTSAKWTKILTDDRVAQGKYGNPAITQIAEHLTLPAPVNARYIKFTVDEVDGDINVNEVKAFGPISFTGNSALSASNTTESGTLLQWTGATTTIPAESYNVYRDDEKMTTVASNVYQLQVTGLLPGTAYNFRVRAVNESVYGAVYETLGGLPLQVTTLGASADTTPPGWGMDARLAVSQVTSSSAVLTWTGQPITSV</sequence>
<dbReference type="PANTHER" id="PTHR46708:SF2">
    <property type="entry name" value="FIBRONECTIN TYPE-III DOMAIN-CONTAINING PROTEIN"/>
    <property type="match status" value="1"/>
</dbReference>
<evidence type="ECO:0000313" key="6">
    <source>
        <dbReference type="Proteomes" id="UP000078454"/>
    </source>
</evidence>
<feature type="domain" description="Fibronectin type-III" evidence="4">
    <location>
        <begin position="899"/>
        <end position="990"/>
    </location>
</feature>
<proteinExistence type="predicted"/>
<feature type="chain" id="PRO_5039023415" evidence="2">
    <location>
        <begin position="25"/>
        <end position="1027"/>
    </location>
</feature>
<dbReference type="Pfam" id="PF00041">
    <property type="entry name" value="fn3"/>
    <property type="match status" value="2"/>
</dbReference>
<dbReference type="InterPro" id="IPR013783">
    <property type="entry name" value="Ig-like_fold"/>
</dbReference>
<evidence type="ECO:0000256" key="1">
    <source>
        <dbReference type="ARBA" id="ARBA00022737"/>
    </source>
</evidence>
<keyword evidence="6" id="KW-1185">Reference proteome</keyword>
<dbReference type="InterPro" id="IPR008979">
    <property type="entry name" value="Galactose-bd-like_sf"/>
</dbReference>
<dbReference type="InterPro" id="IPR003961">
    <property type="entry name" value="FN3_dom"/>
</dbReference>
<evidence type="ECO:0000256" key="2">
    <source>
        <dbReference type="SAM" id="SignalP"/>
    </source>
</evidence>
<dbReference type="InterPro" id="IPR050991">
    <property type="entry name" value="ECM_Regulatory_Proteins"/>
</dbReference>
<feature type="domain" description="F5/8 type C" evidence="3">
    <location>
        <begin position="734"/>
        <end position="894"/>
    </location>
</feature>
<keyword evidence="2" id="KW-0732">Signal</keyword>
<feature type="domain" description="Fibronectin type-III" evidence="4">
    <location>
        <begin position="655"/>
        <end position="741"/>
    </location>
</feature>
<comment type="caution">
    <text evidence="5">The sequence shown here is derived from an EMBL/GenBank/DDBJ whole genome shotgun (WGS) entry which is preliminary data.</text>
</comment>
<dbReference type="Gene3D" id="2.60.120.260">
    <property type="entry name" value="Galactose-binding domain-like"/>
    <property type="match status" value="2"/>
</dbReference>
<evidence type="ECO:0000259" key="4">
    <source>
        <dbReference type="PROSITE" id="PS50853"/>
    </source>
</evidence>
<dbReference type="SUPFAM" id="SSF49785">
    <property type="entry name" value="Galactose-binding domain-like"/>
    <property type="match status" value="2"/>
</dbReference>
<dbReference type="InterPro" id="IPR036116">
    <property type="entry name" value="FN3_sf"/>
</dbReference>
<dbReference type="AlphaFoldDB" id="A0A198ALW8"/>
<dbReference type="RefSeq" id="WP_068662362.1">
    <property type="nucleotide sequence ID" value="NZ_LYPB01000047.1"/>
</dbReference>
<organism evidence="5 6">
    <name type="scientific">Paenibacillus oryzisoli</name>
    <dbReference type="NCBI Taxonomy" id="1850517"/>
    <lineage>
        <taxon>Bacteria</taxon>
        <taxon>Bacillati</taxon>
        <taxon>Bacillota</taxon>
        <taxon>Bacilli</taxon>
        <taxon>Bacillales</taxon>
        <taxon>Paenibacillaceae</taxon>
        <taxon>Paenibacillus</taxon>
    </lineage>
</organism>
<dbReference type="Gene3D" id="2.60.40.10">
    <property type="entry name" value="Immunoglobulins"/>
    <property type="match status" value="3"/>
</dbReference>
<dbReference type="SUPFAM" id="SSF49265">
    <property type="entry name" value="Fibronectin type III"/>
    <property type="match status" value="2"/>
</dbReference>
<dbReference type="STRING" id="1850517.A8708_07135"/>
<gene>
    <name evidence="5" type="ORF">A8708_07135</name>
</gene>
<feature type="signal peptide" evidence="2">
    <location>
        <begin position="1"/>
        <end position="24"/>
    </location>
</feature>
<dbReference type="Proteomes" id="UP000078454">
    <property type="component" value="Unassembled WGS sequence"/>
</dbReference>
<keyword evidence="1" id="KW-0677">Repeat</keyword>
<dbReference type="PROSITE" id="PS50022">
    <property type="entry name" value="FA58C_3"/>
    <property type="match status" value="1"/>
</dbReference>
<accession>A0A198ALW8</accession>
<dbReference type="PANTHER" id="PTHR46708">
    <property type="entry name" value="TENASCIN"/>
    <property type="match status" value="1"/>
</dbReference>
<reference evidence="5 6" key="1">
    <citation type="submission" date="2016-05" db="EMBL/GenBank/DDBJ databases">
        <title>Paenibacillus sp. 1ZS3-15 nov., isolated from the rhizosphere soil.</title>
        <authorList>
            <person name="Zhang X.X."/>
            <person name="Zhang J."/>
        </authorList>
    </citation>
    <scope>NUCLEOTIDE SEQUENCE [LARGE SCALE GENOMIC DNA]</scope>
    <source>
        <strain evidence="5 6">1ZS3-15</strain>
    </source>
</reference>
<dbReference type="SMART" id="SM00060">
    <property type="entry name" value="FN3"/>
    <property type="match status" value="3"/>
</dbReference>
<dbReference type="Pfam" id="PF00754">
    <property type="entry name" value="F5_F8_type_C"/>
    <property type="match status" value="1"/>
</dbReference>
<dbReference type="PROSITE" id="PS50853">
    <property type="entry name" value="FN3"/>
    <property type="match status" value="2"/>
</dbReference>
<protein>
    <submittedName>
        <fullName evidence="5">Uncharacterized protein</fullName>
    </submittedName>
</protein>
<dbReference type="Gene3D" id="2.60.120.200">
    <property type="match status" value="1"/>
</dbReference>
<dbReference type="InterPro" id="IPR000421">
    <property type="entry name" value="FA58C"/>
</dbReference>
<evidence type="ECO:0000259" key="3">
    <source>
        <dbReference type="PROSITE" id="PS50022"/>
    </source>
</evidence>
<name>A0A198ALW8_9BACL</name>
<dbReference type="CDD" id="cd00063">
    <property type="entry name" value="FN3"/>
    <property type="match status" value="3"/>
</dbReference>